<sequence>MVWVSLIINQKPILIAREILNSFCIRFETLFKQEILDLYTKFNGDVSIFSCGSNFKDINKIINNEFYLNFTLPYTIRSLKVKKLSPKSQKLYQLGRNLSHKTKDHLLLKNLSAKAKNILKFNNIEITNIIYEFVQNNTLLPISSKQIKKNTLLH</sequence>
<proteinExistence type="predicted"/>
<evidence type="ECO:0000313" key="1">
    <source>
        <dbReference type="EMBL" id="KKN45920.1"/>
    </source>
</evidence>
<comment type="caution">
    <text evidence="1">The sequence shown here is derived from an EMBL/GenBank/DDBJ whole genome shotgun (WGS) entry which is preliminary data.</text>
</comment>
<dbReference type="EMBL" id="LAZR01001359">
    <property type="protein sequence ID" value="KKN45920.1"/>
    <property type="molecule type" value="Genomic_DNA"/>
</dbReference>
<organism evidence="1">
    <name type="scientific">marine sediment metagenome</name>
    <dbReference type="NCBI Taxonomy" id="412755"/>
    <lineage>
        <taxon>unclassified sequences</taxon>
        <taxon>metagenomes</taxon>
        <taxon>ecological metagenomes</taxon>
    </lineage>
</organism>
<protein>
    <submittedName>
        <fullName evidence="1">Uncharacterized protein</fullName>
    </submittedName>
</protein>
<accession>A0A0F9QP11</accession>
<dbReference type="AlphaFoldDB" id="A0A0F9QP11"/>
<reference evidence="1" key="1">
    <citation type="journal article" date="2015" name="Nature">
        <title>Complex archaea that bridge the gap between prokaryotes and eukaryotes.</title>
        <authorList>
            <person name="Spang A."/>
            <person name="Saw J.H."/>
            <person name="Jorgensen S.L."/>
            <person name="Zaremba-Niedzwiedzka K."/>
            <person name="Martijn J."/>
            <person name="Lind A.E."/>
            <person name="van Eijk R."/>
            <person name="Schleper C."/>
            <person name="Guy L."/>
            <person name="Ettema T.J."/>
        </authorList>
    </citation>
    <scope>NUCLEOTIDE SEQUENCE</scope>
</reference>
<name>A0A0F9QP11_9ZZZZ</name>
<gene>
    <name evidence="1" type="ORF">LCGC14_0678210</name>
</gene>